<accession>A0A5B6VM72</accession>
<organism evidence="1 2">
    <name type="scientific">Gossypium australe</name>
    <dbReference type="NCBI Taxonomy" id="47621"/>
    <lineage>
        <taxon>Eukaryota</taxon>
        <taxon>Viridiplantae</taxon>
        <taxon>Streptophyta</taxon>
        <taxon>Embryophyta</taxon>
        <taxon>Tracheophyta</taxon>
        <taxon>Spermatophyta</taxon>
        <taxon>Magnoliopsida</taxon>
        <taxon>eudicotyledons</taxon>
        <taxon>Gunneridae</taxon>
        <taxon>Pentapetalae</taxon>
        <taxon>rosids</taxon>
        <taxon>malvids</taxon>
        <taxon>Malvales</taxon>
        <taxon>Malvaceae</taxon>
        <taxon>Malvoideae</taxon>
        <taxon>Gossypium</taxon>
    </lineage>
</organism>
<sequence>MSMRYPCDCNACGDDGQCKFYSIEFHLRAKCMSDETLDVTSKNLYNSNHTVVPVDFIYFAGYESSKQRSTDKI</sequence>
<evidence type="ECO:0000313" key="1">
    <source>
        <dbReference type="EMBL" id="KAA3470211.1"/>
    </source>
</evidence>
<dbReference type="Gene3D" id="2.170.120.12">
    <property type="entry name" value="DNA-directed RNA polymerase, insert domain"/>
    <property type="match status" value="1"/>
</dbReference>
<dbReference type="InterPro" id="IPR036643">
    <property type="entry name" value="RNApol_insert_sf"/>
</dbReference>
<dbReference type="GO" id="GO:0000428">
    <property type="term" value="C:DNA-directed RNA polymerase complex"/>
    <property type="evidence" value="ECO:0007669"/>
    <property type="project" value="UniProtKB-KW"/>
</dbReference>
<evidence type="ECO:0000313" key="2">
    <source>
        <dbReference type="Proteomes" id="UP000325315"/>
    </source>
</evidence>
<dbReference type="AlphaFoldDB" id="A0A5B6VM72"/>
<name>A0A5B6VM72_9ROSI</name>
<gene>
    <name evidence="1" type="ORF">EPI10_015939</name>
</gene>
<reference evidence="1" key="1">
    <citation type="submission" date="2019-08" db="EMBL/GenBank/DDBJ databases">
        <authorList>
            <person name="Liu F."/>
        </authorList>
    </citation>
    <scope>NUCLEOTIDE SEQUENCE [LARGE SCALE GENOMIC DNA]</scope>
    <source>
        <strain evidence="1">PA1801</strain>
        <tissue evidence="1">Leaf</tissue>
    </source>
</reference>
<comment type="caution">
    <text evidence="1">The sequence shown here is derived from an EMBL/GenBank/DDBJ whole genome shotgun (WGS) entry which is preliminary data.</text>
</comment>
<keyword evidence="2" id="KW-1185">Reference proteome</keyword>
<keyword evidence="1" id="KW-0804">Transcription</keyword>
<dbReference type="Proteomes" id="UP000325315">
    <property type="component" value="Unassembled WGS sequence"/>
</dbReference>
<keyword evidence="1" id="KW-0240">DNA-directed RNA polymerase</keyword>
<dbReference type="OrthoDB" id="996765at2759"/>
<dbReference type="EMBL" id="SMMG02000006">
    <property type="protein sequence ID" value="KAA3470211.1"/>
    <property type="molecule type" value="Genomic_DNA"/>
</dbReference>
<proteinExistence type="predicted"/>
<protein>
    <submittedName>
        <fullName evidence="1">DNA-directed RNA polymerases II, IV and V subunit 3</fullName>
    </submittedName>
</protein>